<accession>A0A2N3I5Z8</accession>
<dbReference type="EMBL" id="MVDD01000001">
    <property type="protein sequence ID" value="PKQ65729.1"/>
    <property type="molecule type" value="Genomic_DNA"/>
</dbReference>
<organism evidence="1 2">
    <name type="scientific">Labilibaculum filiforme</name>
    <dbReference type="NCBI Taxonomy" id="1940526"/>
    <lineage>
        <taxon>Bacteria</taxon>
        <taxon>Pseudomonadati</taxon>
        <taxon>Bacteroidota</taxon>
        <taxon>Bacteroidia</taxon>
        <taxon>Marinilabiliales</taxon>
        <taxon>Marinifilaceae</taxon>
        <taxon>Labilibaculum</taxon>
    </lineage>
</organism>
<dbReference type="AlphaFoldDB" id="A0A2N3I5Z8"/>
<gene>
    <name evidence="1" type="ORF">BZG02_01610</name>
</gene>
<dbReference type="RefSeq" id="WP_101259659.1">
    <property type="nucleotide sequence ID" value="NZ_MVDD01000001.1"/>
</dbReference>
<dbReference type="OrthoDB" id="1121623at2"/>
<protein>
    <recommendedName>
        <fullName evidence="3">STAS/SEC14 domain-containing protein</fullName>
    </recommendedName>
</protein>
<evidence type="ECO:0000313" key="1">
    <source>
        <dbReference type="EMBL" id="PKQ65729.1"/>
    </source>
</evidence>
<evidence type="ECO:0008006" key="3">
    <source>
        <dbReference type="Google" id="ProtNLM"/>
    </source>
</evidence>
<comment type="caution">
    <text evidence="1">The sequence shown here is derived from an EMBL/GenBank/DDBJ whole genome shotgun (WGS) entry which is preliminary data.</text>
</comment>
<dbReference type="Proteomes" id="UP000233535">
    <property type="component" value="Unassembled WGS sequence"/>
</dbReference>
<proteinExistence type="predicted"/>
<name>A0A2N3I5Z8_9BACT</name>
<sequence>MGIEFDNKDFCIRVYANVAYLKVRGMQNEKAALFFADAIDHVLDGYSYKDFASVCDLSELIISSPKVAKIINGAIRKITFQVDYKYNAVVIHPKFGQIIKAYLFSFYLRDTNLKTNIFRDEDKAIRWIEKKGFNVVEMREFLGK</sequence>
<evidence type="ECO:0000313" key="2">
    <source>
        <dbReference type="Proteomes" id="UP000233535"/>
    </source>
</evidence>
<keyword evidence="2" id="KW-1185">Reference proteome</keyword>
<reference evidence="1 2" key="1">
    <citation type="journal article" date="2017" name="Front. Microbiol.">
        <title>Labilibaculum manganireducens gen. nov., sp. nov. and Labilibaculum filiforme sp. nov., Novel Bacteroidetes Isolated from Subsurface Sediments of the Baltic Sea.</title>
        <authorList>
            <person name="Vandieken V."/>
            <person name="Marshall I.P."/>
            <person name="Niemann H."/>
            <person name="Engelen B."/>
            <person name="Cypionka H."/>
        </authorList>
    </citation>
    <scope>NUCLEOTIDE SEQUENCE [LARGE SCALE GENOMIC DNA]</scope>
    <source>
        <strain evidence="1 2">59.16B</strain>
    </source>
</reference>